<keyword evidence="3" id="KW-1185">Reference proteome</keyword>
<evidence type="ECO:0000313" key="2">
    <source>
        <dbReference type="EMBL" id="MCQ4771832.1"/>
    </source>
</evidence>
<protein>
    <recommendedName>
        <fullName evidence="5">WGR domain-containing protein</fullName>
    </recommendedName>
</protein>
<evidence type="ECO:0000313" key="4">
    <source>
        <dbReference type="Proteomes" id="UP001204562"/>
    </source>
</evidence>
<dbReference type="Proteomes" id="UP001200313">
    <property type="component" value="Unassembled WGS sequence"/>
</dbReference>
<dbReference type="EMBL" id="JANFYS010000059">
    <property type="protein sequence ID" value="MCQ4771832.1"/>
    <property type="molecule type" value="Genomic_DNA"/>
</dbReference>
<evidence type="ECO:0000313" key="3">
    <source>
        <dbReference type="Proteomes" id="UP001200313"/>
    </source>
</evidence>
<sequence>MKMVNGAGEVIYYNVVTKHGLIRYVVQAASGQAILGRDRQRRKSRTFAQEHQAEAWIKRMGYRVV</sequence>
<dbReference type="Proteomes" id="UP001204562">
    <property type="component" value="Unassembled WGS sequence"/>
</dbReference>
<dbReference type="RefSeq" id="WP_238072681.1">
    <property type="nucleotide sequence ID" value="NZ_JAKNJB010000001.1"/>
</dbReference>
<name>A0AAW5JS94_9FIRM</name>
<evidence type="ECO:0008006" key="5">
    <source>
        <dbReference type="Google" id="ProtNLM"/>
    </source>
</evidence>
<proteinExistence type="predicted"/>
<reference evidence="1 3" key="1">
    <citation type="submission" date="2022-01" db="EMBL/GenBank/DDBJ databases">
        <title>Collection of gut derived symbiotic bacterial strains cultured from healthy donors.</title>
        <authorList>
            <person name="Lin H."/>
            <person name="Kohout C."/>
            <person name="Waligurski E."/>
            <person name="Pamer E.G."/>
        </authorList>
    </citation>
    <scope>NUCLEOTIDE SEQUENCE [LARGE SCALE GENOMIC DNA]</scope>
    <source>
        <strain evidence="1 3">DFI.3.7</strain>
    </source>
</reference>
<dbReference type="EMBL" id="JAKNJB010000001">
    <property type="protein sequence ID" value="MCG4525541.1"/>
    <property type="molecule type" value="Genomic_DNA"/>
</dbReference>
<reference evidence="2" key="2">
    <citation type="submission" date="2022-06" db="EMBL/GenBank/DDBJ databases">
        <title>Isolation of gut microbiota from human fecal samples.</title>
        <authorList>
            <person name="Pamer E.G."/>
            <person name="Barat B."/>
            <person name="Waligurski E."/>
            <person name="Medina S."/>
            <person name="Paddock L."/>
            <person name="Mostad J."/>
        </authorList>
    </citation>
    <scope>NUCLEOTIDE SEQUENCE</scope>
    <source>
        <strain evidence="2">DFI.9.91</strain>
    </source>
</reference>
<gene>
    <name evidence="1" type="ORF">L0P79_00430</name>
    <name evidence="2" type="ORF">NE579_15450</name>
</gene>
<evidence type="ECO:0000313" key="1">
    <source>
        <dbReference type="EMBL" id="MCG4525541.1"/>
    </source>
</evidence>
<dbReference type="AlphaFoldDB" id="A0AAW5JS94"/>
<organism evidence="2 4">
    <name type="scientific">Intestinimonas massiliensis</name>
    <name type="common">ex Afouda et al. 2020</name>
    <dbReference type="NCBI Taxonomy" id="1673721"/>
    <lineage>
        <taxon>Bacteria</taxon>
        <taxon>Bacillati</taxon>
        <taxon>Bacillota</taxon>
        <taxon>Clostridia</taxon>
        <taxon>Eubacteriales</taxon>
        <taxon>Intestinimonas</taxon>
    </lineage>
</organism>
<comment type="caution">
    <text evidence="2">The sequence shown here is derived from an EMBL/GenBank/DDBJ whole genome shotgun (WGS) entry which is preliminary data.</text>
</comment>
<accession>A0AAW5JS94</accession>